<evidence type="ECO:0000313" key="1">
    <source>
        <dbReference type="Proteomes" id="UP000694863"/>
    </source>
</evidence>
<proteinExistence type="predicted"/>
<dbReference type="Proteomes" id="UP000694863">
    <property type="component" value="Unplaced"/>
</dbReference>
<keyword evidence="1" id="KW-1185">Reference proteome</keyword>
<protein>
    <submittedName>
        <fullName evidence="2">Sialic acid-binding Ig-like lectin 14</fullName>
    </submittedName>
</protein>
<evidence type="ECO:0000313" key="2">
    <source>
        <dbReference type="RefSeq" id="XP_045148514.1"/>
    </source>
</evidence>
<accession>A0AC55D9U2</accession>
<reference evidence="2" key="1">
    <citation type="submission" date="2025-08" db="UniProtKB">
        <authorList>
            <consortium name="RefSeq"/>
        </authorList>
    </citation>
    <scope>IDENTIFICATION</scope>
</reference>
<name>A0AC55D9U2_ECHTE</name>
<sequence>MLSWLLLPLLWVGSLQEDKGYELQVPLWMSVQEGLCLTVPCKFIYPWESHYHPDTLYIFWFEGGGNVQHAPVVATNHPTRAVKPRTKGRFQLIGDPLTNNCSLSIRDARRSDSETYSFRVERGPKVQYTYQNRRLTVLVTDLTEKPHIHILQPLASGRPANLACSLPGSCEGARPLAFSWVGEALNETDPTTRQSPVLTFTPRPQDHGTNLTCRVRQEGSSVTTEVTILLNVSRKIEKGHPGPHHSPLPETPHTVATSVLQRNYTESPPCCPCLSQLEEGSGPLIRTVVRGILMGAGFLLTYGLTWAYYTRCSSPQGRQAD</sequence>
<dbReference type="RefSeq" id="XP_045148514.1">
    <property type="nucleotide sequence ID" value="XM_045292579.1"/>
</dbReference>
<gene>
    <name evidence="2" type="primary">LOC101648790</name>
</gene>
<organism evidence="1 2">
    <name type="scientific">Echinops telfairi</name>
    <name type="common">Lesser hedgehog tenrec</name>
    <dbReference type="NCBI Taxonomy" id="9371"/>
    <lineage>
        <taxon>Eukaryota</taxon>
        <taxon>Metazoa</taxon>
        <taxon>Chordata</taxon>
        <taxon>Craniata</taxon>
        <taxon>Vertebrata</taxon>
        <taxon>Euteleostomi</taxon>
        <taxon>Mammalia</taxon>
        <taxon>Eutheria</taxon>
        <taxon>Afrotheria</taxon>
        <taxon>Tenrecidae</taxon>
        <taxon>Tenrecinae</taxon>
        <taxon>Echinops</taxon>
    </lineage>
</organism>